<accession>A0A8J9X7Y4</accession>
<proteinExistence type="predicted"/>
<evidence type="ECO:0000313" key="1">
    <source>
        <dbReference type="EMBL" id="CAG9288834.1"/>
    </source>
</evidence>
<dbReference type="Proteomes" id="UP000836788">
    <property type="component" value="Chromosome 3"/>
</dbReference>
<protein>
    <submittedName>
        <fullName evidence="1">Uncharacterized protein</fullName>
    </submittedName>
</protein>
<reference evidence="1" key="1">
    <citation type="submission" date="2022-02" db="EMBL/GenBank/DDBJ databases">
        <authorList>
            <person name="Giguere J D."/>
        </authorList>
    </citation>
    <scope>NUCLEOTIDE SEQUENCE</scope>
    <source>
        <strain evidence="1">CCAP 1055/1</strain>
    </source>
</reference>
<name>A0A8J9X7Y4_PHATR</name>
<sequence length="307" mass="34563">MKSSNLSPCLLAGVAFTIHTTSAFLLGNTRTSLVTRNQQYAFFCVHPPLIRSTLLEAAASEDENVDTVAKVGEETTSVSEKIEFDSEEEKNEAVGNLIADDEWNGLSMELSEIVRVAVVEDLKKNAREFLGKDEYKVGDISKEIDVRVKSEVANLRGKENYELGDFVLAMDELSKTYTEELTGKPYEAGDLSIELDKRVKSRVAEFCGKDEYEFGDLSREVSSRVQSRVEQFTGKPYEFGDVSREVNERRKQWVKDFLGDEAAENYEFGDVTKKFVTQLTGKDDYQFGDLSKKLVGDLFGKRKKKGD</sequence>
<dbReference type="AlphaFoldDB" id="A0A8J9X7Y4"/>
<gene>
    <name evidence="1" type="ORF">PTTT1_LOCUS39755</name>
</gene>
<organism evidence="1">
    <name type="scientific">Phaeodactylum tricornutum</name>
    <name type="common">Diatom</name>
    <dbReference type="NCBI Taxonomy" id="2850"/>
    <lineage>
        <taxon>Eukaryota</taxon>
        <taxon>Sar</taxon>
        <taxon>Stramenopiles</taxon>
        <taxon>Ochrophyta</taxon>
        <taxon>Bacillariophyta</taxon>
        <taxon>Bacillariophyceae</taxon>
        <taxon>Bacillariophycidae</taxon>
        <taxon>Naviculales</taxon>
        <taxon>Phaeodactylaceae</taxon>
        <taxon>Phaeodactylum</taxon>
    </lineage>
</organism>
<dbReference type="EMBL" id="OU594944">
    <property type="protein sequence ID" value="CAG9288834.1"/>
    <property type="molecule type" value="Genomic_DNA"/>
</dbReference>